<evidence type="ECO:0000256" key="2">
    <source>
        <dbReference type="SAM" id="Phobius"/>
    </source>
</evidence>
<keyword evidence="2" id="KW-0472">Membrane</keyword>
<organism evidence="3 4">
    <name type="scientific">Hevea brasiliensis</name>
    <name type="common">Para rubber tree</name>
    <name type="synonym">Siphonia brasiliensis</name>
    <dbReference type="NCBI Taxonomy" id="3981"/>
    <lineage>
        <taxon>Eukaryota</taxon>
        <taxon>Viridiplantae</taxon>
        <taxon>Streptophyta</taxon>
        <taxon>Embryophyta</taxon>
        <taxon>Tracheophyta</taxon>
        <taxon>Spermatophyta</taxon>
        <taxon>Magnoliopsida</taxon>
        <taxon>eudicotyledons</taxon>
        <taxon>Gunneridae</taxon>
        <taxon>Pentapetalae</taxon>
        <taxon>rosids</taxon>
        <taxon>fabids</taxon>
        <taxon>Malpighiales</taxon>
        <taxon>Euphorbiaceae</taxon>
        <taxon>Crotonoideae</taxon>
        <taxon>Micrandreae</taxon>
        <taxon>Hevea</taxon>
    </lineage>
</organism>
<dbReference type="EMBL" id="JARPOI010000012">
    <property type="protein sequence ID" value="KAJ9166070.1"/>
    <property type="molecule type" value="Genomic_DNA"/>
</dbReference>
<dbReference type="Proteomes" id="UP001174677">
    <property type="component" value="Chromosome 12"/>
</dbReference>
<gene>
    <name evidence="3" type="ORF">P3X46_020869</name>
</gene>
<dbReference type="PANTHER" id="PTHR38396">
    <property type="entry name" value="TRANSMEMBRANE PROTEIN"/>
    <property type="match status" value="1"/>
</dbReference>
<dbReference type="PANTHER" id="PTHR38396:SF1">
    <property type="entry name" value="TRANSMEMBRANE PROTEIN"/>
    <property type="match status" value="1"/>
</dbReference>
<evidence type="ECO:0000313" key="3">
    <source>
        <dbReference type="EMBL" id="KAJ9166070.1"/>
    </source>
</evidence>
<evidence type="ECO:0000313" key="4">
    <source>
        <dbReference type="Proteomes" id="UP001174677"/>
    </source>
</evidence>
<keyword evidence="4" id="KW-1185">Reference proteome</keyword>
<sequence>MSERTFVVIFFFWAVLTILTPTLILLSESSKPDLYSNVDKSGLLNTRRTMVHAEKQPGKKLTPSAPMEAPTPAPSPELVWGTRWYNLRRIFKKK</sequence>
<name>A0ABQ9LFM5_HEVBR</name>
<protein>
    <submittedName>
        <fullName evidence="3">Uncharacterized protein</fullName>
    </submittedName>
</protein>
<feature type="transmembrane region" description="Helical" evidence="2">
    <location>
        <begin position="6"/>
        <end position="26"/>
    </location>
</feature>
<feature type="region of interest" description="Disordered" evidence="1">
    <location>
        <begin position="52"/>
        <end position="74"/>
    </location>
</feature>
<keyword evidence="2" id="KW-1133">Transmembrane helix</keyword>
<reference evidence="3 4" key="1">
    <citation type="journal article" date="2023" name="Plant Biotechnol. J.">
        <title>Chromosome-level wild Hevea brasiliensis genome provides new tools for genomic-assisted breeding and valuable loci to elevate rubber yield.</title>
        <authorList>
            <person name="Cheng H."/>
            <person name="Song X."/>
            <person name="Hu Y."/>
            <person name="Wu T."/>
            <person name="Yang Q."/>
            <person name="An Z."/>
            <person name="Feng S."/>
            <person name="Deng Z."/>
            <person name="Wu W."/>
            <person name="Zeng X."/>
            <person name="Tu M."/>
            <person name="Wang X."/>
            <person name="Huang H."/>
        </authorList>
    </citation>
    <scope>NUCLEOTIDE SEQUENCE [LARGE SCALE GENOMIC DNA]</scope>
    <source>
        <strain evidence="3">MT/VB/25A 57/8</strain>
    </source>
</reference>
<evidence type="ECO:0000256" key="1">
    <source>
        <dbReference type="SAM" id="MobiDB-lite"/>
    </source>
</evidence>
<keyword evidence="2" id="KW-0812">Transmembrane</keyword>
<comment type="caution">
    <text evidence="3">The sequence shown here is derived from an EMBL/GenBank/DDBJ whole genome shotgun (WGS) entry which is preliminary data.</text>
</comment>
<accession>A0ABQ9LFM5</accession>
<proteinExistence type="predicted"/>